<comment type="caution">
    <text evidence="1">The sequence shown here is derived from an EMBL/GenBank/DDBJ whole genome shotgun (WGS) entry which is preliminary data.</text>
</comment>
<feature type="non-terminal residue" evidence="1">
    <location>
        <position position="213"/>
    </location>
</feature>
<organism evidence="1">
    <name type="scientific">marine sediment metagenome</name>
    <dbReference type="NCBI Taxonomy" id="412755"/>
    <lineage>
        <taxon>unclassified sequences</taxon>
        <taxon>metagenomes</taxon>
        <taxon>ecological metagenomes</taxon>
    </lineage>
</organism>
<proteinExistence type="predicted"/>
<sequence length="213" mass="22986">MIEDVAIGSHVVLIKQTSVVNCQANPGSFYVDVGATKLYVHCTDSNAPTGRIVKNLNGWEFELDTCSYITFINFGAFLPFRMFGDPTSGGGVGDTYTNITWDGIELAYQKGALFQAVNNNDYLIWQNCTVHHGSNGLAFSENSVNDGSIAPSHIQILDNTLYDIGSTYGDVDAHAISWNGGDDILIDGNYCYNCGSTIVFYSLTGLGGSESMT</sequence>
<dbReference type="InterPro" id="IPR011050">
    <property type="entry name" value="Pectin_lyase_fold/virulence"/>
</dbReference>
<gene>
    <name evidence="1" type="ORF">S01H1_67487</name>
</gene>
<dbReference type="InterPro" id="IPR012334">
    <property type="entry name" value="Pectin_lyas_fold"/>
</dbReference>
<dbReference type="AlphaFoldDB" id="X0YQN7"/>
<evidence type="ECO:0008006" key="2">
    <source>
        <dbReference type="Google" id="ProtNLM"/>
    </source>
</evidence>
<evidence type="ECO:0000313" key="1">
    <source>
        <dbReference type="EMBL" id="GAG39016.1"/>
    </source>
</evidence>
<accession>X0YQN7</accession>
<dbReference type="SUPFAM" id="SSF51126">
    <property type="entry name" value="Pectin lyase-like"/>
    <property type="match status" value="1"/>
</dbReference>
<protein>
    <recommendedName>
        <fullName evidence="2">Right handed beta helix domain-containing protein</fullName>
    </recommendedName>
</protein>
<name>X0YQN7_9ZZZZ</name>
<dbReference type="Gene3D" id="2.160.20.10">
    <property type="entry name" value="Single-stranded right-handed beta-helix, Pectin lyase-like"/>
    <property type="match status" value="1"/>
</dbReference>
<dbReference type="EMBL" id="BARS01044701">
    <property type="protein sequence ID" value="GAG39016.1"/>
    <property type="molecule type" value="Genomic_DNA"/>
</dbReference>
<reference evidence="1" key="1">
    <citation type="journal article" date="2014" name="Front. Microbiol.">
        <title>High frequency of phylogenetically diverse reductive dehalogenase-homologous genes in deep subseafloor sedimentary metagenomes.</title>
        <authorList>
            <person name="Kawai M."/>
            <person name="Futagami T."/>
            <person name="Toyoda A."/>
            <person name="Takaki Y."/>
            <person name="Nishi S."/>
            <person name="Hori S."/>
            <person name="Arai W."/>
            <person name="Tsubouchi T."/>
            <person name="Morono Y."/>
            <person name="Uchiyama I."/>
            <person name="Ito T."/>
            <person name="Fujiyama A."/>
            <person name="Inagaki F."/>
            <person name="Takami H."/>
        </authorList>
    </citation>
    <scope>NUCLEOTIDE SEQUENCE</scope>
    <source>
        <strain evidence="1">Expedition CK06-06</strain>
    </source>
</reference>